<comment type="similarity">
    <text evidence="1">Belongs to the metallo-dependent hydrolases superfamily.</text>
</comment>
<feature type="domain" description="Amidohydrolase-related" evidence="2">
    <location>
        <begin position="13"/>
        <end position="367"/>
    </location>
</feature>
<comment type="caution">
    <text evidence="3">The sequence shown here is derived from an EMBL/GenBank/DDBJ whole genome shotgun (WGS) entry which is preliminary data.</text>
</comment>
<evidence type="ECO:0000313" key="3">
    <source>
        <dbReference type="EMBL" id="KAK7612245.1"/>
    </source>
</evidence>
<dbReference type="PANTHER" id="PTHR43569:SF2">
    <property type="entry name" value="AMIDOHYDROLASE-RELATED DOMAIN-CONTAINING PROTEIN"/>
    <property type="match status" value="1"/>
</dbReference>
<dbReference type="SUPFAM" id="SSF51556">
    <property type="entry name" value="Metallo-dependent hydrolases"/>
    <property type="match status" value="1"/>
</dbReference>
<evidence type="ECO:0000256" key="1">
    <source>
        <dbReference type="ARBA" id="ARBA00038310"/>
    </source>
</evidence>
<evidence type="ECO:0000313" key="4">
    <source>
        <dbReference type="Proteomes" id="UP001367316"/>
    </source>
</evidence>
<evidence type="ECO:0000259" key="2">
    <source>
        <dbReference type="Pfam" id="PF04909"/>
    </source>
</evidence>
<accession>A0ABR1NAM3</accession>
<dbReference type="InterPro" id="IPR032466">
    <property type="entry name" value="Metal_Hydrolase"/>
</dbReference>
<dbReference type="InterPro" id="IPR006680">
    <property type="entry name" value="Amidohydro-rel"/>
</dbReference>
<dbReference type="Pfam" id="PF04909">
    <property type="entry name" value="Amidohydro_2"/>
    <property type="match status" value="1"/>
</dbReference>
<reference evidence="3 4" key="1">
    <citation type="submission" date="2024-04" db="EMBL/GenBank/DDBJ databases">
        <title>Phyllosticta paracitricarpa is synonymous to the EU quarantine fungus P. citricarpa based on phylogenomic analyses.</title>
        <authorList>
            <consortium name="Lawrence Berkeley National Laboratory"/>
            <person name="Van ingen-buijs V.A."/>
            <person name="Van westerhoven A.C."/>
            <person name="Haridas S."/>
            <person name="Skiadas P."/>
            <person name="Martin F."/>
            <person name="Groenewald J.Z."/>
            <person name="Crous P.W."/>
            <person name="Seidl M.F."/>
        </authorList>
    </citation>
    <scope>NUCLEOTIDE SEQUENCE [LARGE SCALE GENOMIC DNA]</scope>
    <source>
        <strain evidence="3 4">CBS 141358</strain>
    </source>
</reference>
<dbReference type="Gene3D" id="3.20.20.140">
    <property type="entry name" value="Metal-dependent hydrolases"/>
    <property type="match status" value="1"/>
</dbReference>
<protein>
    <recommendedName>
        <fullName evidence="2">Amidohydrolase-related domain-containing protein</fullName>
    </recommendedName>
</protein>
<dbReference type="Proteomes" id="UP001367316">
    <property type="component" value="Unassembled WGS sequence"/>
</dbReference>
<dbReference type="PANTHER" id="PTHR43569">
    <property type="entry name" value="AMIDOHYDROLASE"/>
    <property type="match status" value="1"/>
</dbReference>
<dbReference type="EMBL" id="JBBPBF010000011">
    <property type="protein sequence ID" value="KAK7612245.1"/>
    <property type="molecule type" value="Genomic_DNA"/>
</dbReference>
<name>A0ABR1NAM3_9PEZI</name>
<sequence>MAPPPLAGPRILDSHIHLWPASAANEDGHTWMTPDAPLTRPYLLSDYLTTTHGAPIVGAVFVETDRRLTPVDDEADEATILTRCAGPLDEMAWLRSLVEHDDTGREMLWGLVPWAPFDATPAAFQRYLDAAEKTTGAAAWARVRGWRYLVQGITNEAAFRGLVGSSGWMENLRECGRRDWCFDIGVDARSGGVWQLEAVADMCEKVRQFEDAEGAGQRGQGRLTFILNHLCKPDMLQHPTTSTQLDAFNRWAACMHRFARLPRVYMKLSGGFSEMDLAPDATADQVVARLKPWLDVVFRCFTAQRIMFGSDWPVCNVRGPGGHERAWRAWRDAVELVIGDHETGLYDLSHEQRDRVWFGTAVEAYGLTPSRMRK</sequence>
<gene>
    <name evidence="3" type="ORF">JOL62DRAFT_611124</name>
</gene>
<dbReference type="InterPro" id="IPR052350">
    <property type="entry name" value="Metallo-dep_Lactonases"/>
</dbReference>
<organism evidence="3 4">
    <name type="scientific">Phyllosticta paracitricarpa</name>
    <dbReference type="NCBI Taxonomy" id="2016321"/>
    <lineage>
        <taxon>Eukaryota</taxon>
        <taxon>Fungi</taxon>
        <taxon>Dikarya</taxon>
        <taxon>Ascomycota</taxon>
        <taxon>Pezizomycotina</taxon>
        <taxon>Dothideomycetes</taxon>
        <taxon>Dothideomycetes incertae sedis</taxon>
        <taxon>Botryosphaeriales</taxon>
        <taxon>Phyllostictaceae</taxon>
        <taxon>Phyllosticta</taxon>
    </lineage>
</organism>
<proteinExistence type="inferred from homology"/>
<keyword evidence="4" id="KW-1185">Reference proteome</keyword>